<gene>
    <name evidence="3" type="ORF">MEUPH1_LOCUS29359</name>
</gene>
<dbReference type="CDD" id="cd01647">
    <property type="entry name" value="RT_LTR"/>
    <property type="match status" value="1"/>
</dbReference>
<dbReference type="EMBL" id="CARXXK010001388">
    <property type="protein sequence ID" value="CAI6375922.1"/>
    <property type="molecule type" value="Genomic_DNA"/>
</dbReference>
<accession>A0AAV0Y7P2</accession>
<dbReference type="PANTHER" id="PTHR33064">
    <property type="entry name" value="POL PROTEIN"/>
    <property type="match status" value="1"/>
</dbReference>
<evidence type="ECO:0000256" key="1">
    <source>
        <dbReference type="ARBA" id="ARBA00012493"/>
    </source>
</evidence>
<dbReference type="InterPro" id="IPR043128">
    <property type="entry name" value="Rev_trsase/Diguanyl_cyclase"/>
</dbReference>
<dbReference type="EC" id="2.7.7.49" evidence="1"/>
<dbReference type="Pfam" id="PF17919">
    <property type="entry name" value="RT_RNaseH_2"/>
    <property type="match status" value="1"/>
</dbReference>
<protein>
    <recommendedName>
        <fullName evidence="1">RNA-directed DNA polymerase</fullName>
        <ecNumber evidence="1">2.7.7.49</ecNumber>
    </recommendedName>
</protein>
<evidence type="ECO:0000313" key="4">
    <source>
        <dbReference type="Proteomes" id="UP001160148"/>
    </source>
</evidence>
<evidence type="ECO:0000313" key="3">
    <source>
        <dbReference type="EMBL" id="CAI6375922.1"/>
    </source>
</evidence>
<dbReference type="Pfam" id="PF00078">
    <property type="entry name" value="RVT_1"/>
    <property type="match status" value="1"/>
</dbReference>
<dbReference type="FunFam" id="3.30.70.270:FF:000020">
    <property type="entry name" value="Transposon Tf2-6 polyprotein-like Protein"/>
    <property type="match status" value="1"/>
</dbReference>
<feature type="domain" description="Reverse transcriptase" evidence="2">
    <location>
        <begin position="1"/>
        <end position="113"/>
    </location>
</feature>
<keyword evidence="4" id="KW-1185">Reference proteome</keyword>
<dbReference type="Gene3D" id="3.10.10.10">
    <property type="entry name" value="HIV Type 1 Reverse Transcriptase, subunit A, domain 1"/>
    <property type="match status" value="1"/>
</dbReference>
<dbReference type="FunFam" id="3.30.70.270:FF:000003">
    <property type="entry name" value="Transposon Ty3-G Gag-Pol polyprotein"/>
    <property type="match status" value="1"/>
</dbReference>
<dbReference type="InterPro" id="IPR051320">
    <property type="entry name" value="Viral_Replic_Matur_Polypro"/>
</dbReference>
<name>A0AAV0Y7P2_9HEMI</name>
<dbReference type="AlphaFoldDB" id="A0AAV0Y7P2"/>
<dbReference type="PANTHER" id="PTHR33064:SF37">
    <property type="entry name" value="RIBONUCLEASE H"/>
    <property type="match status" value="1"/>
</dbReference>
<evidence type="ECO:0000259" key="2">
    <source>
        <dbReference type="PROSITE" id="PS50878"/>
    </source>
</evidence>
<dbReference type="InterPro" id="IPR041577">
    <property type="entry name" value="RT_RNaseH_2"/>
</dbReference>
<organism evidence="3 4">
    <name type="scientific">Macrosiphum euphorbiae</name>
    <name type="common">potato aphid</name>
    <dbReference type="NCBI Taxonomy" id="13131"/>
    <lineage>
        <taxon>Eukaryota</taxon>
        <taxon>Metazoa</taxon>
        <taxon>Ecdysozoa</taxon>
        <taxon>Arthropoda</taxon>
        <taxon>Hexapoda</taxon>
        <taxon>Insecta</taxon>
        <taxon>Pterygota</taxon>
        <taxon>Neoptera</taxon>
        <taxon>Paraneoptera</taxon>
        <taxon>Hemiptera</taxon>
        <taxon>Sternorrhyncha</taxon>
        <taxon>Aphidomorpha</taxon>
        <taxon>Aphidoidea</taxon>
        <taxon>Aphididae</taxon>
        <taxon>Macrosiphini</taxon>
        <taxon>Macrosiphum</taxon>
    </lineage>
</organism>
<dbReference type="PROSITE" id="PS50878">
    <property type="entry name" value="RT_POL"/>
    <property type="match status" value="1"/>
</dbReference>
<reference evidence="3 4" key="1">
    <citation type="submission" date="2023-01" db="EMBL/GenBank/DDBJ databases">
        <authorList>
            <person name="Whitehead M."/>
        </authorList>
    </citation>
    <scope>NUCLEOTIDE SEQUENCE [LARGE SCALE GENOMIC DNA]</scope>
</reference>
<dbReference type="Gene3D" id="3.30.70.270">
    <property type="match status" value="2"/>
</dbReference>
<sequence>MAQGYFQIPIKQEDQNKTGFITDFGLFNFKRIPQGFKNSSPIFQRIINDVFSDYLYRTMIAYLDDICCFGTNFEEALTNLKDIFSRLEETGLKLKTNKCNFFSSNIELLGHSVSNIGIKPLEKNIKAITSFPTPNKIKDLRAFILLTSYYRKYINNFAKIASPLTSLTKKDNKFVWGKEQVEAFEILKKAITTAPVLAHFEDGYPVFVTTDASLEGLSGILKQEDNNGKRHPIVYASRKLKGGEKNYTTTEL</sequence>
<dbReference type="SUPFAM" id="SSF56672">
    <property type="entry name" value="DNA/RNA polymerases"/>
    <property type="match status" value="1"/>
</dbReference>
<dbReference type="InterPro" id="IPR043502">
    <property type="entry name" value="DNA/RNA_pol_sf"/>
</dbReference>
<dbReference type="GO" id="GO:0003964">
    <property type="term" value="F:RNA-directed DNA polymerase activity"/>
    <property type="evidence" value="ECO:0007669"/>
    <property type="project" value="UniProtKB-EC"/>
</dbReference>
<dbReference type="InterPro" id="IPR000477">
    <property type="entry name" value="RT_dom"/>
</dbReference>
<proteinExistence type="predicted"/>
<dbReference type="Proteomes" id="UP001160148">
    <property type="component" value="Unassembled WGS sequence"/>
</dbReference>
<comment type="caution">
    <text evidence="3">The sequence shown here is derived from an EMBL/GenBank/DDBJ whole genome shotgun (WGS) entry which is preliminary data.</text>
</comment>